<evidence type="ECO:0000313" key="3">
    <source>
        <dbReference type="EMBL" id="SFG82568.1"/>
    </source>
</evidence>
<protein>
    <recommendedName>
        <fullName evidence="2">Polymerase/histidinol phosphatase N-terminal domain-containing protein</fullName>
    </recommendedName>
</protein>
<gene>
    <name evidence="3" type="ORF">SAMN05660649_02821</name>
</gene>
<feature type="domain" description="Polymerase/histidinol phosphatase N-terminal" evidence="2">
    <location>
        <begin position="58"/>
        <end position="139"/>
    </location>
</feature>
<dbReference type="InterPro" id="IPR003141">
    <property type="entry name" value="Pol/His_phosphatase_N"/>
</dbReference>
<dbReference type="RefSeq" id="WP_092472025.1">
    <property type="nucleotide sequence ID" value="NZ_FOOX01000010.1"/>
</dbReference>
<dbReference type="Proteomes" id="UP000199337">
    <property type="component" value="Unassembled WGS sequence"/>
</dbReference>
<accession>A0A1I2UZM3</accession>
<reference evidence="4" key="1">
    <citation type="submission" date="2016-10" db="EMBL/GenBank/DDBJ databases">
        <authorList>
            <person name="Varghese N."/>
            <person name="Submissions S."/>
        </authorList>
    </citation>
    <scope>NUCLEOTIDE SEQUENCE [LARGE SCALE GENOMIC DNA]</scope>
    <source>
        <strain evidence="4">DSM 17038</strain>
    </source>
</reference>
<evidence type="ECO:0000256" key="1">
    <source>
        <dbReference type="SAM" id="SignalP"/>
    </source>
</evidence>
<evidence type="ECO:0000259" key="2">
    <source>
        <dbReference type="SMART" id="SM00481"/>
    </source>
</evidence>
<feature type="chain" id="PRO_5039714736" description="Polymerase/histidinol phosphatase N-terminal domain-containing protein" evidence="1">
    <location>
        <begin position="25"/>
        <end position="470"/>
    </location>
</feature>
<dbReference type="EMBL" id="FOOX01000010">
    <property type="protein sequence ID" value="SFG82568.1"/>
    <property type="molecule type" value="Genomic_DNA"/>
</dbReference>
<keyword evidence="4" id="KW-1185">Reference proteome</keyword>
<organism evidence="3 4">
    <name type="scientific">Desulfotruncus arcticus DSM 17038</name>
    <dbReference type="NCBI Taxonomy" id="1121424"/>
    <lineage>
        <taxon>Bacteria</taxon>
        <taxon>Bacillati</taxon>
        <taxon>Bacillota</taxon>
        <taxon>Clostridia</taxon>
        <taxon>Eubacteriales</taxon>
        <taxon>Desulfallaceae</taxon>
        <taxon>Desulfotruncus</taxon>
    </lineage>
</organism>
<dbReference type="SMART" id="SM00481">
    <property type="entry name" value="POLIIIAc"/>
    <property type="match status" value="1"/>
</dbReference>
<dbReference type="STRING" id="341036.SAMN05660649_02821"/>
<name>A0A1I2UZM3_9FIRM</name>
<evidence type="ECO:0000313" key="4">
    <source>
        <dbReference type="Proteomes" id="UP000199337"/>
    </source>
</evidence>
<dbReference type="Pfam" id="PF22888">
    <property type="entry name" value="FIMAH"/>
    <property type="match status" value="1"/>
</dbReference>
<proteinExistence type="predicted"/>
<dbReference type="SUPFAM" id="SSF89550">
    <property type="entry name" value="PHP domain-like"/>
    <property type="match status" value="1"/>
</dbReference>
<dbReference type="AlphaFoldDB" id="A0A1I2UZM3"/>
<dbReference type="InterPro" id="IPR054470">
    <property type="entry name" value="FIMAH_dom"/>
</dbReference>
<dbReference type="OrthoDB" id="9800780at2"/>
<feature type="signal peptide" evidence="1">
    <location>
        <begin position="1"/>
        <end position="24"/>
    </location>
</feature>
<dbReference type="InterPro" id="IPR016195">
    <property type="entry name" value="Pol/histidinol_Pase-like"/>
</dbReference>
<dbReference type="Gene3D" id="3.20.20.140">
    <property type="entry name" value="Metal-dependent hydrolases"/>
    <property type="match status" value="1"/>
</dbReference>
<keyword evidence="1" id="KW-0732">Signal</keyword>
<sequence>MLKTIKRKLAVSLSVLMLANFTFGGISTAETTVEGTNDYHITNPYATVNWSTYGQYKADFHSHSIESDGANTPADMFEDHYAKGYDIMALTDHNFTNTTWDRTDRPADKVYLTQERLAEINSGTDRDGRGMIGIPYSNEQSISDHLNTFWADFNNIEGATLESKIAQCEALGGISHINHAGRYTGARNMSFEDGAAVSRDPSVVAKYVDLFMKYPSCVGMEIINKKDGDSISDRILWDNILMQTMPNRPVWGFSNDDTHNVNNTGFSYNMMLMPENTLEHVRYSMETGTFYAVALIAKRELGVDFTASGPAPKITNIAVDQDENSITIDGENYNTIEWIADDQIIATGNSIDLNFYEDKVNNYIRAQLKGAGGISFTQPFGINNFTEEINHLQGSIENLDLNSGLKKSLTVKLDNALNLNEKDKSNAVNLLNAFINEVKALNTSNKLTEEQATELINAAKEIISNFTTSR</sequence>